<dbReference type="PANTHER" id="PTHR30600:SF7">
    <property type="entry name" value="CYTOCHROME C PEROXIDASE-RELATED"/>
    <property type="match status" value="1"/>
</dbReference>
<dbReference type="Pfam" id="PF03150">
    <property type="entry name" value="CCP_MauG"/>
    <property type="match status" value="1"/>
</dbReference>
<dbReference type="GO" id="GO:0004130">
    <property type="term" value="F:cytochrome-c peroxidase activity"/>
    <property type="evidence" value="ECO:0007669"/>
    <property type="project" value="UniProtKB-EC"/>
</dbReference>
<dbReference type="PIRSF" id="PIRSF000294">
    <property type="entry name" value="Cytochrome-c_peroxidase"/>
    <property type="match status" value="1"/>
</dbReference>
<dbReference type="GO" id="GO:0009055">
    <property type="term" value="F:electron transfer activity"/>
    <property type="evidence" value="ECO:0007669"/>
    <property type="project" value="InterPro"/>
</dbReference>
<dbReference type="InterPro" id="IPR026259">
    <property type="entry name" value="MauG/Cytc_peroxidase"/>
</dbReference>
<dbReference type="AlphaFoldDB" id="A0A1W1CDV0"/>
<name>A0A1W1CDV0_9ZZZZ</name>
<dbReference type="InterPro" id="IPR009056">
    <property type="entry name" value="Cyt_c-like_dom"/>
</dbReference>
<dbReference type="EC" id="1.11.1.5" evidence="9"/>
<dbReference type="InterPro" id="IPR004852">
    <property type="entry name" value="Di-haem_cyt_c_peroxidsae"/>
</dbReference>
<keyword evidence="3" id="KW-0479">Metal-binding</keyword>
<dbReference type="InterPro" id="IPR036909">
    <property type="entry name" value="Cyt_c-like_dom_sf"/>
</dbReference>
<feature type="domain" description="Cytochrome c" evidence="8">
    <location>
        <begin position="54"/>
        <end position="164"/>
    </location>
</feature>
<dbReference type="Pfam" id="PF00034">
    <property type="entry name" value="Cytochrom_C"/>
    <property type="match status" value="1"/>
</dbReference>
<protein>
    <submittedName>
        <fullName evidence="9">Cytochrome c551 peroxidase</fullName>
        <ecNumber evidence="9">1.11.1.5</ecNumber>
    </submittedName>
</protein>
<evidence type="ECO:0000259" key="8">
    <source>
        <dbReference type="PROSITE" id="PS51007"/>
    </source>
</evidence>
<dbReference type="PROSITE" id="PS51007">
    <property type="entry name" value="CYTC"/>
    <property type="match status" value="2"/>
</dbReference>
<evidence type="ECO:0000256" key="5">
    <source>
        <dbReference type="ARBA" id="ARBA00022764"/>
    </source>
</evidence>
<gene>
    <name evidence="9" type="ORF">MNB_SV-14-682</name>
</gene>
<proteinExistence type="predicted"/>
<dbReference type="Gene3D" id="1.10.760.10">
    <property type="entry name" value="Cytochrome c-like domain"/>
    <property type="match status" value="2"/>
</dbReference>
<evidence type="ECO:0000256" key="4">
    <source>
        <dbReference type="ARBA" id="ARBA00022729"/>
    </source>
</evidence>
<keyword evidence="9" id="KW-0575">Peroxidase</keyword>
<evidence type="ECO:0000256" key="7">
    <source>
        <dbReference type="ARBA" id="ARBA00023004"/>
    </source>
</evidence>
<dbReference type="PANTHER" id="PTHR30600">
    <property type="entry name" value="CYTOCHROME C PEROXIDASE-RELATED"/>
    <property type="match status" value="1"/>
</dbReference>
<dbReference type="GO" id="GO:0042597">
    <property type="term" value="C:periplasmic space"/>
    <property type="evidence" value="ECO:0007669"/>
    <property type="project" value="UniProtKB-SubCell"/>
</dbReference>
<comment type="subcellular location">
    <subcellularLocation>
        <location evidence="1">Periplasm</location>
    </subcellularLocation>
</comment>
<evidence type="ECO:0000256" key="1">
    <source>
        <dbReference type="ARBA" id="ARBA00004418"/>
    </source>
</evidence>
<organism evidence="9">
    <name type="scientific">hydrothermal vent metagenome</name>
    <dbReference type="NCBI Taxonomy" id="652676"/>
    <lineage>
        <taxon>unclassified sequences</taxon>
        <taxon>metagenomes</taxon>
        <taxon>ecological metagenomes</taxon>
    </lineage>
</organism>
<dbReference type="SUPFAM" id="SSF46626">
    <property type="entry name" value="Cytochrome c"/>
    <property type="match status" value="2"/>
</dbReference>
<evidence type="ECO:0000313" key="9">
    <source>
        <dbReference type="EMBL" id="SFV63917.1"/>
    </source>
</evidence>
<dbReference type="GO" id="GO:0020037">
    <property type="term" value="F:heme binding"/>
    <property type="evidence" value="ECO:0007669"/>
    <property type="project" value="InterPro"/>
</dbReference>
<reference evidence="9" key="1">
    <citation type="submission" date="2016-10" db="EMBL/GenBank/DDBJ databases">
        <authorList>
            <person name="de Groot N.N."/>
        </authorList>
    </citation>
    <scope>NUCLEOTIDE SEQUENCE</scope>
</reference>
<feature type="domain" description="Cytochrome c" evidence="8">
    <location>
        <begin position="208"/>
        <end position="332"/>
    </location>
</feature>
<keyword evidence="2" id="KW-0349">Heme</keyword>
<dbReference type="InterPro" id="IPR051395">
    <property type="entry name" value="Cytochrome_c_Peroxidase/MauG"/>
</dbReference>
<keyword evidence="4" id="KW-0732">Signal</keyword>
<keyword evidence="6 9" id="KW-0560">Oxidoreductase</keyword>
<sequence>MKLINILLLSSITSSLIANTSLIDYAKKAGLKPIPTDKKELNKIIDPKKVITPQRVELGKRLYFDPRVSKSGLISCNWCHNLGLGGVDGVPKAIGHKWSPNPHYLNSPTVYNAVFFKRQFWNGRSDSLEDQAQGPIQAGVEMAMDHKLLAERINSIPEYVNEFKKAYDKNTKIDLKTIASAIATFERTLVTPSRYDDFLNGDEKALNRQEQKGLKTFIDKGCVTCHNDIALGGSMKPFELNEKYKFRDVGDFVANNKLVKVPTLRNITETAPYFHNGQIWDLRKAIKEMGNVQVGYKVNGAKQDNSLSVKIMPISLTEKDVDNILAFFKSLKGKKPIIIYPQLPESSINTPKPITDSK</sequence>
<evidence type="ECO:0000256" key="6">
    <source>
        <dbReference type="ARBA" id="ARBA00023002"/>
    </source>
</evidence>
<keyword evidence="5" id="KW-0574">Periplasm</keyword>
<dbReference type="GO" id="GO:0046872">
    <property type="term" value="F:metal ion binding"/>
    <property type="evidence" value="ECO:0007669"/>
    <property type="project" value="UniProtKB-KW"/>
</dbReference>
<evidence type="ECO:0000256" key="2">
    <source>
        <dbReference type="ARBA" id="ARBA00022617"/>
    </source>
</evidence>
<accession>A0A1W1CDV0</accession>
<evidence type="ECO:0000256" key="3">
    <source>
        <dbReference type="ARBA" id="ARBA00022723"/>
    </source>
</evidence>
<keyword evidence="7" id="KW-0408">Iron</keyword>
<dbReference type="EMBL" id="FPHN01000158">
    <property type="protein sequence ID" value="SFV63917.1"/>
    <property type="molecule type" value="Genomic_DNA"/>
</dbReference>